<dbReference type="InterPro" id="IPR036291">
    <property type="entry name" value="NAD(P)-bd_dom_sf"/>
</dbReference>
<evidence type="ECO:0000256" key="2">
    <source>
        <dbReference type="ARBA" id="ARBA00023002"/>
    </source>
</evidence>
<comment type="caution">
    <text evidence="3">The sequence shown here is derived from an EMBL/GenBank/DDBJ whole genome shotgun (WGS) entry which is preliminary data.</text>
</comment>
<dbReference type="GeneID" id="87888500"/>
<dbReference type="CDD" id="cd05233">
    <property type="entry name" value="SDR_c"/>
    <property type="match status" value="1"/>
</dbReference>
<dbReference type="AlphaFoldDB" id="A0AAJ0GRS1"/>
<dbReference type="PANTHER" id="PTHR43669:SF4">
    <property type="entry name" value="SHORT-CHAIN DEHYDROGENASE"/>
    <property type="match status" value="1"/>
</dbReference>
<evidence type="ECO:0000313" key="4">
    <source>
        <dbReference type="Proteomes" id="UP001273166"/>
    </source>
</evidence>
<dbReference type="Pfam" id="PF13561">
    <property type="entry name" value="adh_short_C2"/>
    <property type="match status" value="1"/>
</dbReference>
<reference evidence="3" key="1">
    <citation type="journal article" date="2023" name="Mol. Phylogenet. Evol.">
        <title>Genome-scale phylogeny and comparative genomics of the fungal order Sordariales.</title>
        <authorList>
            <person name="Hensen N."/>
            <person name="Bonometti L."/>
            <person name="Westerberg I."/>
            <person name="Brannstrom I.O."/>
            <person name="Guillou S."/>
            <person name="Cros-Aarteil S."/>
            <person name="Calhoun S."/>
            <person name="Haridas S."/>
            <person name="Kuo A."/>
            <person name="Mondo S."/>
            <person name="Pangilinan J."/>
            <person name="Riley R."/>
            <person name="LaButti K."/>
            <person name="Andreopoulos B."/>
            <person name="Lipzen A."/>
            <person name="Chen C."/>
            <person name="Yan M."/>
            <person name="Daum C."/>
            <person name="Ng V."/>
            <person name="Clum A."/>
            <person name="Steindorff A."/>
            <person name="Ohm R.A."/>
            <person name="Martin F."/>
            <person name="Silar P."/>
            <person name="Natvig D.O."/>
            <person name="Lalanne C."/>
            <person name="Gautier V."/>
            <person name="Ament-Velasquez S.L."/>
            <person name="Kruys A."/>
            <person name="Hutchinson M.I."/>
            <person name="Powell A.J."/>
            <person name="Barry K."/>
            <person name="Miller A.N."/>
            <person name="Grigoriev I.V."/>
            <person name="Debuchy R."/>
            <person name="Gladieux P."/>
            <person name="Hiltunen Thoren M."/>
            <person name="Johannesson H."/>
        </authorList>
    </citation>
    <scope>NUCLEOTIDE SEQUENCE</scope>
    <source>
        <strain evidence="3">CBS 333.67</strain>
    </source>
</reference>
<protein>
    <submittedName>
        <fullName evidence="3">Epimerase/hydratase</fullName>
    </submittedName>
</protein>
<keyword evidence="4" id="KW-1185">Reference proteome</keyword>
<dbReference type="PANTHER" id="PTHR43669">
    <property type="entry name" value="5-KETO-D-GLUCONATE 5-REDUCTASE"/>
    <property type="match status" value="1"/>
</dbReference>
<evidence type="ECO:0000256" key="1">
    <source>
        <dbReference type="ARBA" id="ARBA00006484"/>
    </source>
</evidence>
<gene>
    <name evidence="3" type="ORF">B0T15DRAFT_538152</name>
</gene>
<dbReference type="EMBL" id="JAUDZG010000005">
    <property type="protein sequence ID" value="KAK3304957.1"/>
    <property type="molecule type" value="Genomic_DNA"/>
</dbReference>
<evidence type="ECO:0000313" key="3">
    <source>
        <dbReference type="EMBL" id="KAK3304957.1"/>
    </source>
</evidence>
<dbReference type="Proteomes" id="UP001273166">
    <property type="component" value="Unassembled WGS sequence"/>
</dbReference>
<proteinExistence type="inferred from homology"/>
<accession>A0AAJ0GRS1</accession>
<comment type="similarity">
    <text evidence="1">Belongs to the short-chain dehydrogenases/reductases (SDR) family.</text>
</comment>
<reference evidence="3" key="2">
    <citation type="submission" date="2023-06" db="EMBL/GenBank/DDBJ databases">
        <authorList>
            <consortium name="Lawrence Berkeley National Laboratory"/>
            <person name="Mondo S.J."/>
            <person name="Hensen N."/>
            <person name="Bonometti L."/>
            <person name="Westerberg I."/>
            <person name="Brannstrom I.O."/>
            <person name="Guillou S."/>
            <person name="Cros-Aarteil S."/>
            <person name="Calhoun S."/>
            <person name="Haridas S."/>
            <person name="Kuo A."/>
            <person name="Pangilinan J."/>
            <person name="Riley R."/>
            <person name="Labutti K."/>
            <person name="Andreopoulos B."/>
            <person name="Lipzen A."/>
            <person name="Chen C."/>
            <person name="Yanf M."/>
            <person name="Daum C."/>
            <person name="Ng V."/>
            <person name="Clum A."/>
            <person name="Steindorff A."/>
            <person name="Ohm R."/>
            <person name="Martin F."/>
            <person name="Silar P."/>
            <person name="Natvig D."/>
            <person name="Lalanne C."/>
            <person name="Gautier V."/>
            <person name="Ament-Velasquez S.L."/>
            <person name="Kruys A."/>
            <person name="Hutchinson M.I."/>
            <person name="Powell A.J."/>
            <person name="Barry K."/>
            <person name="Miller A.N."/>
            <person name="Grigoriev I.V."/>
            <person name="Debuchy R."/>
            <person name="Gladieux P."/>
            <person name="Thoren M.H."/>
            <person name="Johannesson H."/>
        </authorList>
    </citation>
    <scope>NUCLEOTIDE SEQUENCE</scope>
    <source>
        <strain evidence="3">CBS 333.67</strain>
    </source>
</reference>
<dbReference type="InterPro" id="IPR002347">
    <property type="entry name" value="SDR_fam"/>
</dbReference>
<keyword evidence="2" id="KW-0560">Oxidoreductase</keyword>
<dbReference type="SUPFAM" id="SSF51735">
    <property type="entry name" value="NAD(P)-binding Rossmann-fold domains"/>
    <property type="match status" value="1"/>
</dbReference>
<sequence length="229" mass="24603">MATPEQKVLFILGGGPRIGHAVAKRFVSQGYKVAIGRRTTDKTDVDGVLPVYVDVTKAETIQEAFHEVESKLGVPNVVVYNAAALTFPPENDPFGVEPASFTRDLATNADGAYAALHHATHLGRRHSISPLIFIATGNVTPFRVNPLAVTLGPGKSALAHLISLGATAYDKNQFRFYFASQVTDDGGPVPYPQVSGEAHAEVYWKLANEEGHGWDVRFSVAADGSTRFA</sequence>
<dbReference type="Gene3D" id="3.40.50.720">
    <property type="entry name" value="NAD(P)-binding Rossmann-like Domain"/>
    <property type="match status" value="1"/>
</dbReference>
<dbReference type="RefSeq" id="XP_062720737.1">
    <property type="nucleotide sequence ID" value="XM_062869671.1"/>
</dbReference>
<organism evidence="3 4">
    <name type="scientific">Chaetomium strumarium</name>
    <dbReference type="NCBI Taxonomy" id="1170767"/>
    <lineage>
        <taxon>Eukaryota</taxon>
        <taxon>Fungi</taxon>
        <taxon>Dikarya</taxon>
        <taxon>Ascomycota</taxon>
        <taxon>Pezizomycotina</taxon>
        <taxon>Sordariomycetes</taxon>
        <taxon>Sordariomycetidae</taxon>
        <taxon>Sordariales</taxon>
        <taxon>Chaetomiaceae</taxon>
        <taxon>Chaetomium</taxon>
    </lineage>
</organism>
<dbReference type="GO" id="GO:0016491">
    <property type="term" value="F:oxidoreductase activity"/>
    <property type="evidence" value="ECO:0007669"/>
    <property type="project" value="UniProtKB-KW"/>
</dbReference>
<name>A0AAJ0GRS1_9PEZI</name>